<keyword evidence="2" id="KW-1185">Reference proteome</keyword>
<sequence length="794" mass="75667">MDSLGFSTSRVATLYGWQQDDPSVPPPPVITSEGVDVTFNPHYGLVPPPRPLYPPPPLTLTFTSVCVSVPTSRLTRHHPAPEQPVCGAPAPPPCPGEVPAAGRTSLLYRVTGRAVGGRLAAVVEVDDRGGAGALLRVLAGLGGGPGGVVAGTAEWTGVGGGVRLSLVPRGAPAVQVADPTGGGWGGGGEQVSAAGVVAAATAEVQAWADLMGVGGGRAGRRVVSWAVSAAGLVAAEEGGGRMGAPEVAARVAIARALVWEPSVLLLEEPTAGLSPFAAQALTATLRVLARTPPLTAGADGAPPLPSPPSLVLLSATAPPPGVYALYDDLLLLSAGRAAYAGAAGAAALATLGEAGVACPPGWSAPDFFAAALALRGSWGGAGCGGGGGGGGGDADALPGVRGGGIGGGHPSRAAARLLHLAEAAEAAGLPPLGEPTPGEAAAAADEWGDLADADADGGGGGGGPSSASGLSLPPSPPPSTATLPTGGSGGPAGVAAAPGHGGPALPPPHPPRMSAFTPWRVHAVAVVRGRLLRQPAAAASTVAAAVAAGAAVGLAFWPGPDGAPPSPASVDALLFTASWVAAAAGAAAGLAATRADLAAATAAAAVAATATLSAPPTRGRRYAAGAHLGAAAAMRLAATAVTAAAAAVPAVAVGLGAARPGGGCLVAAAGLVAAAAAAADAVAAAVVAAAPPGTRRGGSDGGVATVVVAAVVGAAGLAVGGYPLPVAQVPVWLRWARWVAVPGLALRCLQGVVEGAGGEGGGWAAEGGVLASILVGGWLVLVFLGRRVVERRGD</sequence>
<evidence type="ECO:0000313" key="2">
    <source>
        <dbReference type="Proteomes" id="UP000798662"/>
    </source>
</evidence>
<dbReference type="Proteomes" id="UP000798662">
    <property type="component" value="Chromosome 1"/>
</dbReference>
<name>A0ACC3BKX5_PYRYE</name>
<accession>A0ACC3BKX5</accession>
<organism evidence="1 2">
    <name type="scientific">Pyropia yezoensis</name>
    <name type="common">Susabi-nori</name>
    <name type="synonym">Porphyra yezoensis</name>
    <dbReference type="NCBI Taxonomy" id="2788"/>
    <lineage>
        <taxon>Eukaryota</taxon>
        <taxon>Rhodophyta</taxon>
        <taxon>Bangiophyceae</taxon>
        <taxon>Bangiales</taxon>
        <taxon>Bangiaceae</taxon>
        <taxon>Pyropia</taxon>
    </lineage>
</organism>
<reference evidence="1" key="1">
    <citation type="submission" date="2019-11" db="EMBL/GenBank/DDBJ databases">
        <title>Nori genome reveals adaptations in red seaweeds to the harsh intertidal environment.</title>
        <authorList>
            <person name="Wang D."/>
            <person name="Mao Y."/>
        </authorList>
    </citation>
    <scope>NUCLEOTIDE SEQUENCE</scope>
    <source>
        <tissue evidence="1">Gametophyte</tissue>
    </source>
</reference>
<comment type="caution">
    <text evidence="1">The sequence shown here is derived from an EMBL/GenBank/DDBJ whole genome shotgun (WGS) entry which is preliminary data.</text>
</comment>
<dbReference type="EMBL" id="CM020618">
    <property type="protein sequence ID" value="KAK1858243.1"/>
    <property type="molecule type" value="Genomic_DNA"/>
</dbReference>
<evidence type="ECO:0000313" key="1">
    <source>
        <dbReference type="EMBL" id="KAK1858243.1"/>
    </source>
</evidence>
<proteinExistence type="predicted"/>
<protein>
    <submittedName>
        <fullName evidence="1">Uncharacterized protein</fullName>
    </submittedName>
</protein>
<gene>
    <name evidence="1" type="ORF">I4F81_000854</name>
</gene>